<dbReference type="EMBL" id="KI392567">
    <property type="protein sequence ID" value="ERN13667.1"/>
    <property type="molecule type" value="Genomic_DNA"/>
</dbReference>
<dbReference type="InterPro" id="IPR035925">
    <property type="entry name" value="BSD_dom_sf"/>
</dbReference>
<reference evidence="4" key="1">
    <citation type="journal article" date="2013" name="Science">
        <title>The Amborella genome and the evolution of flowering plants.</title>
        <authorList>
            <consortium name="Amborella Genome Project"/>
        </authorList>
    </citation>
    <scope>NUCLEOTIDE SEQUENCE [LARGE SCALE GENOMIC DNA]</scope>
</reference>
<gene>
    <name evidence="3" type="ORF">AMTR_s00049p00120540</name>
</gene>
<evidence type="ECO:0000313" key="3">
    <source>
        <dbReference type="EMBL" id="ERN13667.1"/>
    </source>
</evidence>
<organism evidence="3 4">
    <name type="scientific">Amborella trichopoda</name>
    <dbReference type="NCBI Taxonomy" id="13333"/>
    <lineage>
        <taxon>Eukaryota</taxon>
        <taxon>Viridiplantae</taxon>
        <taxon>Streptophyta</taxon>
        <taxon>Embryophyta</taxon>
        <taxon>Tracheophyta</taxon>
        <taxon>Spermatophyta</taxon>
        <taxon>Magnoliopsida</taxon>
        <taxon>Amborellales</taxon>
        <taxon>Amborellaceae</taxon>
        <taxon>Amborella</taxon>
    </lineage>
</organism>
<dbReference type="PANTHER" id="PTHR31923">
    <property type="entry name" value="BSD DOMAIN-CONTAINING PROTEIN"/>
    <property type="match status" value="1"/>
</dbReference>
<dbReference type="Pfam" id="PF03909">
    <property type="entry name" value="BSD"/>
    <property type="match status" value="1"/>
</dbReference>
<sequence>MDLKAHKFSAEAPQRFTGRERVNKDMESWFRRAKTLAGDAAKISGNIVTETTKKTKQLVSNVSIKPNLLKTETITETHGIKSSSPTKSTSSSSNSSEDRLKFGVTDELIVFVKGFTIETFKDFRLQADEGRPSNDPAVGNVRQDLTEWQEKHAMIILSSVKEISHLRYVLCPRHMKDGQFWGIYFMLVKIYVSPYELRAVRESKLRQMAQESANPTKQAAYEMLMLYDGLVSGKC</sequence>
<dbReference type="OMA" id="MESWFRR"/>
<dbReference type="SUPFAM" id="SSF140383">
    <property type="entry name" value="BSD domain-like"/>
    <property type="match status" value="1"/>
</dbReference>
<feature type="region of interest" description="Disordered" evidence="1">
    <location>
        <begin position="75"/>
        <end position="98"/>
    </location>
</feature>
<accession>W1PUI5</accession>
<dbReference type="PROSITE" id="PS50858">
    <property type="entry name" value="BSD"/>
    <property type="match status" value="1"/>
</dbReference>
<dbReference type="Gramene" id="ERN13667">
    <property type="protein sequence ID" value="ERN13667"/>
    <property type="gene ID" value="AMTR_s00049p00120540"/>
</dbReference>
<keyword evidence="4" id="KW-1185">Reference proteome</keyword>
<name>W1PUI5_AMBTC</name>
<evidence type="ECO:0000256" key="1">
    <source>
        <dbReference type="SAM" id="MobiDB-lite"/>
    </source>
</evidence>
<evidence type="ECO:0000259" key="2">
    <source>
        <dbReference type="PROSITE" id="PS50858"/>
    </source>
</evidence>
<dbReference type="PANTHER" id="PTHR31923:SF1">
    <property type="entry name" value="BSD DOMAIN-CONTAINING PROTEIN"/>
    <property type="match status" value="1"/>
</dbReference>
<proteinExistence type="predicted"/>
<dbReference type="eggNOG" id="ENOG502QR86">
    <property type="taxonomic scope" value="Eukaryota"/>
</dbReference>
<dbReference type="InterPro" id="IPR005607">
    <property type="entry name" value="BSD_dom"/>
</dbReference>
<dbReference type="AlphaFoldDB" id="W1PUI5"/>
<feature type="compositionally biased region" description="Low complexity" evidence="1">
    <location>
        <begin position="81"/>
        <end position="95"/>
    </location>
</feature>
<evidence type="ECO:0000313" key="4">
    <source>
        <dbReference type="Proteomes" id="UP000017836"/>
    </source>
</evidence>
<dbReference type="SMART" id="SM00751">
    <property type="entry name" value="BSD"/>
    <property type="match status" value="1"/>
</dbReference>
<feature type="domain" description="BSD" evidence="2">
    <location>
        <begin position="140"/>
        <end position="192"/>
    </location>
</feature>
<dbReference type="HOGENOM" id="CLU_080570_0_0_1"/>
<dbReference type="Gene3D" id="1.10.3970.10">
    <property type="entry name" value="BSD domain"/>
    <property type="match status" value="1"/>
</dbReference>
<dbReference type="Proteomes" id="UP000017836">
    <property type="component" value="Unassembled WGS sequence"/>
</dbReference>
<protein>
    <recommendedName>
        <fullName evidence="2">BSD domain-containing protein</fullName>
    </recommendedName>
</protein>